<proteinExistence type="predicted"/>
<keyword evidence="2" id="KW-1185">Reference proteome</keyword>
<gene>
    <name evidence="1" type="ordered locus">Halha_0615</name>
</gene>
<evidence type="ECO:0000313" key="2">
    <source>
        <dbReference type="Proteomes" id="UP000010880"/>
    </source>
</evidence>
<dbReference type="RefSeq" id="WP_015326314.1">
    <property type="nucleotide sequence ID" value="NC_019978.1"/>
</dbReference>
<dbReference type="STRING" id="748449.Halha_0615"/>
<sequence>MLILLILALVVLFIVLYLIPVKVVIDFKRQKDKDHFEIKVSSLFFNHKLQLSYIDLKSLFYPYFIIKGNLIGLLEKDILIEEELNEEELRKVINHLRKMEEIIKQVEPLSFFTNHCSYLSWQTSFGLTNPAFTGMLSGGLWALKGAIIGFFRNFLRFSTAPLIEVNPNFNNVESLRVEFKGIFKFRLGNIILMGSRIVFYDLKRRLKYGRSSN</sequence>
<dbReference type="Proteomes" id="UP000010880">
    <property type="component" value="Chromosome"/>
</dbReference>
<dbReference type="EMBL" id="CP003359">
    <property type="protein sequence ID" value="AGB40588.1"/>
    <property type="molecule type" value="Genomic_DNA"/>
</dbReference>
<dbReference type="AlphaFoldDB" id="L0K8Y9"/>
<evidence type="ECO:0000313" key="1">
    <source>
        <dbReference type="EMBL" id="AGB40588.1"/>
    </source>
</evidence>
<dbReference type="OrthoDB" id="1953500at2"/>
<dbReference type="eggNOG" id="ENOG5030938">
    <property type="taxonomic scope" value="Bacteria"/>
</dbReference>
<dbReference type="Pfam" id="PF11167">
    <property type="entry name" value="DUF2953"/>
    <property type="match status" value="1"/>
</dbReference>
<protein>
    <recommendedName>
        <fullName evidence="3">DUF2953 domain-containing protein</fullName>
    </recommendedName>
</protein>
<reference evidence="2" key="1">
    <citation type="submission" date="2012-02" db="EMBL/GenBank/DDBJ databases">
        <title>The complete genome of Halobacteroides halobius DSM 5150.</title>
        <authorList>
            <person name="Lucas S."/>
            <person name="Copeland A."/>
            <person name="Lapidus A."/>
            <person name="Glavina del Rio T."/>
            <person name="Dalin E."/>
            <person name="Tice H."/>
            <person name="Bruce D."/>
            <person name="Goodwin L."/>
            <person name="Pitluck S."/>
            <person name="Peters L."/>
            <person name="Mikhailova N."/>
            <person name="Gu W."/>
            <person name="Kyrpides N."/>
            <person name="Mavromatis K."/>
            <person name="Ivanova N."/>
            <person name="Brettin T."/>
            <person name="Detter J.C."/>
            <person name="Han C."/>
            <person name="Larimer F."/>
            <person name="Land M."/>
            <person name="Hauser L."/>
            <person name="Markowitz V."/>
            <person name="Cheng J.-F."/>
            <person name="Hugenholtz P."/>
            <person name="Woyke T."/>
            <person name="Wu D."/>
            <person name="Tindall B."/>
            <person name="Pomrenke H."/>
            <person name="Brambilla E."/>
            <person name="Klenk H.-P."/>
            <person name="Eisen J.A."/>
        </authorList>
    </citation>
    <scope>NUCLEOTIDE SEQUENCE [LARGE SCALE GENOMIC DNA]</scope>
    <source>
        <strain evidence="2">ATCC 35273 / DSM 5150 / MD-1</strain>
    </source>
</reference>
<name>L0K8Y9_HALHC</name>
<dbReference type="InterPro" id="IPR021338">
    <property type="entry name" value="DUF2953"/>
</dbReference>
<evidence type="ECO:0008006" key="3">
    <source>
        <dbReference type="Google" id="ProtNLM"/>
    </source>
</evidence>
<accession>L0K8Y9</accession>
<dbReference type="HOGENOM" id="CLU_097083_2_0_9"/>
<dbReference type="KEGG" id="hhl:Halha_0615"/>
<organism evidence="1 2">
    <name type="scientific">Halobacteroides halobius (strain ATCC 35273 / DSM 5150 / MD-1)</name>
    <dbReference type="NCBI Taxonomy" id="748449"/>
    <lineage>
        <taxon>Bacteria</taxon>
        <taxon>Bacillati</taxon>
        <taxon>Bacillota</taxon>
        <taxon>Clostridia</taxon>
        <taxon>Halanaerobiales</taxon>
        <taxon>Halobacteroidaceae</taxon>
        <taxon>Halobacteroides</taxon>
    </lineage>
</organism>